<gene>
    <name evidence="1" type="ORF">SAM23877_4188</name>
</gene>
<accession>A0A0K2AW71</accession>
<dbReference type="EMBL" id="CP012382">
    <property type="protein sequence ID" value="AKZ57233.1"/>
    <property type="molecule type" value="Genomic_DNA"/>
</dbReference>
<name>A0A0K2AW71_STRA7</name>
<organism evidence="1 2">
    <name type="scientific">Streptomyces ambofaciens (strain ATCC 23877 / 3486 / DSM 40053 / JCM 4204 / NBRC 12836 / NRRL B-2516)</name>
    <dbReference type="NCBI Taxonomy" id="278992"/>
    <lineage>
        <taxon>Bacteria</taxon>
        <taxon>Bacillati</taxon>
        <taxon>Actinomycetota</taxon>
        <taxon>Actinomycetes</taxon>
        <taxon>Kitasatosporales</taxon>
        <taxon>Streptomycetaceae</taxon>
        <taxon>Streptomyces</taxon>
    </lineage>
</organism>
<proteinExistence type="predicted"/>
<protein>
    <submittedName>
        <fullName evidence="1">Uncharacterized protein</fullName>
    </submittedName>
</protein>
<dbReference type="KEGG" id="samb:SAM23877_4188"/>
<dbReference type="Proteomes" id="UP000061018">
    <property type="component" value="Chromosome"/>
</dbReference>
<evidence type="ECO:0000313" key="1">
    <source>
        <dbReference type="EMBL" id="AKZ57233.1"/>
    </source>
</evidence>
<dbReference type="AlphaFoldDB" id="A0A0K2AW71"/>
<sequence length="66" mass="7224">MITEHRCHPQHFARFIPPKDRVRVRSGSLCPKRAPFRSGGGLPVSVGGLCFSGKSGLLSDVLQYCI</sequence>
<reference evidence="2" key="1">
    <citation type="journal article" date="2015" name="J. Biotechnol.">
        <title>Complete genome sequence of Streptomyces ambofaciens ATCC 23877, the spiramycin producer.</title>
        <authorList>
            <person name="Thibessard A."/>
            <person name="Haas D."/>
            <person name="Gerbaud C."/>
            <person name="Aigle B."/>
            <person name="Lautru S."/>
            <person name="Pernodet J.L."/>
            <person name="Leblond P."/>
        </authorList>
    </citation>
    <scope>NUCLEOTIDE SEQUENCE [LARGE SCALE GENOMIC DNA]</scope>
    <source>
        <strain evidence="2">ATCC 23877 / 3486 / DSM 40053 / JCM 4204 / NBRC 12836 / NRRL B-2516</strain>
    </source>
</reference>
<evidence type="ECO:0000313" key="2">
    <source>
        <dbReference type="Proteomes" id="UP000061018"/>
    </source>
</evidence>